<dbReference type="Pfam" id="PF17099">
    <property type="entry name" value="TrpP"/>
    <property type="match status" value="1"/>
</dbReference>
<evidence type="ECO:0000313" key="2">
    <source>
        <dbReference type="EMBL" id="NOH17077.1"/>
    </source>
</evidence>
<keyword evidence="1" id="KW-0472">Membrane</keyword>
<sequence length="169" mass="18589">MKLKDLVLTSVFLAIGFILHQVTPPLFLGMKPDFLLIMMFISIYLVDNYKTAMVIGLCSGVLTAMTTTFPGGQLPNFIDKIITCQIVYILFKILDNKFRNNINIVLVSMIGTFISGSIFLGSAFYIVGLPTSFKTLILSVVLPATLINACVSFLLFKIVLTALTYSKSA</sequence>
<name>A0A7Y3Y046_CLOCO</name>
<feature type="transmembrane region" description="Helical" evidence="1">
    <location>
        <begin position="6"/>
        <end position="28"/>
    </location>
</feature>
<keyword evidence="1" id="KW-1133">Transmembrane helix</keyword>
<evidence type="ECO:0000256" key="1">
    <source>
        <dbReference type="SAM" id="Phobius"/>
    </source>
</evidence>
<accession>A0A7Y3Y046</accession>
<dbReference type="EMBL" id="JABFIF010000034">
    <property type="protein sequence ID" value="NOH17077.1"/>
    <property type="molecule type" value="Genomic_DNA"/>
</dbReference>
<protein>
    <submittedName>
        <fullName evidence="2">ECF transporter S component</fullName>
    </submittedName>
</protein>
<proteinExistence type="predicted"/>
<feature type="transmembrane region" description="Helical" evidence="1">
    <location>
        <begin position="103"/>
        <end position="128"/>
    </location>
</feature>
<feature type="transmembrane region" description="Helical" evidence="1">
    <location>
        <begin position="35"/>
        <end position="62"/>
    </location>
</feature>
<dbReference type="Gene3D" id="1.10.1760.20">
    <property type="match status" value="1"/>
</dbReference>
<dbReference type="RefSeq" id="WP_168943910.1">
    <property type="nucleotide sequence ID" value="NZ_JABAGF010000009.1"/>
</dbReference>
<dbReference type="AlphaFoldDB" id="A0A7Y3Y046"/>
<feature type="transmembrane region" description="Helical" evidence="1">
    <location>
        <begin position="140"/>
        <end position="165"/>
    </location>
</feature>
<dbReference type="Proteomes" id="UP000528432">
    <property type="component" value="Unassembled WGS sequence"/>
</dbReference>
<dbReference type="InterPro" id="IPR031360">
    <property type="entry name" value="TrpP"/>
</dbReference>
<gene>
    <name evidence="2" type="ORF">HMJ28_11950</name>
</gene>
<organism evidence="2 3">
    <name type="scientific">Clostridium cochlearium</name>
    <dbReference type="NCBI Taxonomy" id="1494"/>
    <lineage>
        <taxon>Bacteria</taxon>
        <taxon>Bacillati</taxon>
        <taxon>Bacillota</taxon>
        <taxon>Clostridia</taxon>
        <taxon>Eubacteriales</taxon>
        <taxon>Clostridiaceae</taxon>
        <taxon>Clostridium</taxon>
    </lineage>
</organism>
<evidence type="ECO:0000313" key="3">
    <source>
        <dbReference type="Proteomes" id="UP000528432"/>
    </source>
</evidence>
<reference evidence="2 3" key="1">
    <citation type="submission" date="2020-05" db="EMBL/GenBank/DDBJ databases">
        <title>Draft genome sequence of Clostridium cochlearium strain AGROS13 isolated from a sheep dairy farm in New Zealand.</title>
        <authorList>
            <person name="Gupta T.B."/>
            <person name="Jauregui R."/>
            <person name="Risson A.N."/>
            <person name="Brightwell G."/>
            <person name="Maclean P."/>
        </authorList>
    </citation>
    <scope>NUCLEOTIDE SEQUENCE [LARGE SCALE GENOMIC DNA]</scope>
    <source>
        <strain evidence="2 3">AGROS13</strain>
    </source>
</reference>
<keyword evidence="1" id="KW-0812">Transmembrane</keyword>
<comment type="caution">
    <text evidence="2">The sequence shown here is derived from an EMBL/GenBank/DDBJ whole genome shotgun (WGS) entry which is preliminary data.</text>
</comment>